<sequence>SLKTIEKGIKITKKWAQEISGLEKTDCDLNELIVGVKCGGTDATSGISANPAVGAMSDMVVENGGTVLFSEINELLGAEHILAERAVNKAVSDRIYQTIYKWEEKLRCMGADERFSHRGAIISTGNFDGGVSSVVEKALGNIYKSGSMPIQGVVEYAEKPSRLGGVYLMDSPSHDGEVVTSFIGGGAHVIVFTTGRGTPAGFPFAPVIKVTGNSFTFEKMCENIDINAGTIIHEGVSVESVGKE</sequence>
<feature type="domain" description="D-galactarate/Altronate dehydratase C-terminal" evidence="1">
    <location>
        <begin position="30"/>
        <end position="244"/>
    </location>
</feature>
<dbReference type="InterPro" id="IPR052172">
    <property type="entry name" value="UxaA_altronate/galactarate_dh"/>
</dbReference>
<dbReference type="GO" id="GO:0019698">
    <property type="term" value="P:D-galacturonate catabolic process"/>
    <property type="evidence" value="ECO:0007669"/>
    <property type="project" value="TreeGrafter"/>
</dbReference>
<evidence type="ECO:0000259" key="1">
    <source>
        <dbReference type="Pfam" id="PF20629"/>
    </source>
</evidence>
<proteinExistence type="predicted"/>
<dbReference type="AlphaFoldDB" id="X0X0E6"/>
<evidence type="ECO:0000313" key="2">
    <source>
        <dbReference type="EMBL" id="GAG28927.1"/>
    </source>
</evidence>
<protein>
    <recommendedName>
        <fullName evidence="1">D-galactarate/Altronate dehydratase C-terminal domain-containing protein</fullName>
    </recommendedName>
</protein>
<dbReference type="Pfam" id="PF20629">
    <property type="entry name" value="GD_AH_C"/>
    <property type="match status" value="1"/>
</dbReference>
<dbReference type="EMBL" id="BARS01047661">
    <property type="protein sequence ID" value="GAG28927.1"/>
    <property type="molecule type" value="Genomic_DNA"/>
</dbReference>
<feature type="non-terminal residue" evidence="2">
    <location>
        <position position="1"/>
    </location>
</feature>
<comment type="caution">
    <text evidence="2">The sequence shown here is derived from an EMBL/GenBank/DDBJ whole genome shotgun (WGS) entry which is preliminary data.</text>
</comment>
<organism evidence="2">
    <name type="scientific">marine sediment metagenome</name>
    <dbReference type="NCBI Taxonomy" id="412755"/>
    <lineage>
        <taxon>unclassified sequences</taxon>
        <taxon>metagenomes</taxon>
        <taxon>ecological metagenomes</taxon>
    </lineage>
</organism>
<dbReference type="PANTHER" id="PTHR30536">
    <property type="entry name" value="ALTRONATE/GALACTARATE DEHYDRATASE"/>
    <property type="match status" value="1"/>
</dbReference>
<feature type="non-terminal residue" evidence="2">
    <location>
        <position position="244"/>
    </location>
</feature>
<name>X0X0E6_9ZZZZ</name>
<dbReference type="InterPro" id="IPR048332">
    <property type="entry name" value="GD_AH_C"/>
</dbReference>
<dbReference type="PANTHER" id="PTHR30536:SF5">
    <property type="entry name" value="ALTRONATE DEHYDRATASE"/>
    <property type="match status" value="1"/>
</dbReference>
<gene>
    <name evidence="2" type="ORF">S01H1_71565</name>
</gene>
<reference evidence="2" key="1">
    <citation type="journal article" date="2014" name="Front. Microbiol.">
        <title>High frequency of phylogenetically diverse reductive dehalogenase-homologous genes in deep subseafloor sedimentary metagenomes.</title>
        <authorList>
            <person name="Kawai M."/>
            <person name="Futagami T."/>
            <person name="Toyoda A."/>
            <person name="Takaki Y."/>
            <person name="Nishi S."/>
            <person name="Hori S."/>
            <person name="Arai W."/>
            <person name="Tsubouchi T."/>
            <person name="Morono Y."/>
            <person name="Uchiyama I."/>
            <person name="Ito T."/>
            <person name="Fujiyama A."/>
            <person name="Inagaki F."/>
            <person name="Takami H."/>
        </authorList>
    </citation>
    <scope>NUCLEOTIDE SEQUENCE</scope>
    <source>
        <strain evidence="2">Expedition CK06-06</strain>
    </source>
</reference>
<accession>X0X0E6</accession>